<reference evidence="10" key="3">
    <citation type="submission" date="2025-09" db="UniProtKB">
        <authorList>
            <consortium name="Ensembl"/>
        </authorList>
    </citation>
    <scope>IDENTIFICATION</scope>
</reference>
<organism evidence="10 11">
    <name type="scientific">Oreochromis niloticus</name>
    <name type="common">Nile tilapia</name>
    <name type="synonym">Tilapia nilotica</name>
    <dbReference type="NCBI Taxonomy" id="8128"/>
    <lineage>
        <taxon>Eukaryota</taxon>
        <taxon>Metazoa</taxon>
        <taxon>Chordata</taxon>
        <taxon>Craniata</taxon>
        <taxon>Vertebrata</taxon>
        <taxon>Euteleostomi</taxon>
        <taxon>Actinopterygii</taxon>
        <taxon>Neopterygii</taxon>
        <taxon>Teleostei</taxon>
        <taxon>Neoteleostei</taxon>
        <taxon>Acanthomorphata</taxon>
        <taxon>Ovalentaria</taxon>
        <taxon>Cichlomorphae</taxon>
        <taxon>Cichliformes</taxon>
        <taxon>Cichlidae</taxon>
        <taxon>African cichlids</taxon>
        <taxon>Pseudocrenilabrinae</taxon>
        <taxon>Oreochromini</taxon>
        <taxon>Oreochromis</taxon>
    </lineage>
</organism>
<sequence>MAKTIKSAVAEALEDLKKEDFEKFCHQLLDRRQQPRVKRNKVEDKSRLQVTDALVSTFTEEGALTVVLEILKQIGCSDEAKELEEATGGKSSKPAPTDTSSESAGGAGGSKAAGGKHFVDKHKVQLIKRVSNIAPILDELQDNEVINQEQYDKIRALSTSQDRMRELYSGPLKASSACKDIFYQILLANEKFLVEDLSKK</sequence>
<dbReference type="Proteomes" id="UP000005207">
    <property type="component" value="Linkage group LG11"/>
</dbReference>
<dbReference type="Ensembl" id="ENSONIT00000002768.2">
    <property type="protein sequence ID" value="ENSONIP00000002767.2"/>
    <property type="gene ID" value="ENSONIG00000002216.2"/>
</dbReference>
<dbReference type="FunFam" id="1.10.533.10:FF:000013">
    <property type="entry name" value="Apoptosis-associated speck-like protein containing a CARD"/>
    <property type="match status" value="1"/>
</dbReference>
<proteinExistence type="predicted"/>
<feature type="domain" description="Pyrin" evidence="9">
    <location>
        <begin position="1"/>
        <end position="89"/>
    </location>
</feature>
<dbReference type="SMART" id="SM01289">
    <property type="entry name" value="PYRIN"/>
    <property type="match status" value="1"/>
</dbReference>
<protein>
    <submittedName>
        <fullName evidence="10">PYD and CARD domain containing</fullName>
    </submittedName>
</protein>
<dbReference type="Pfam" id="PF02758">
    <property type="entry name" value="PYRIN"/>
    <property type="match status" value="1"/>
</dbReference>
<reference evidence="10" key="2">
    <citation type="submission" date="2025-08" db="UniProtKB">
        <authorList>
            <consortium name="Ensembl"/>
        </authorList>
    </citation>
    <scope>IDENTIFICATION</scope>
</reference>
<accession>I3J1M7</accession>
<evidence type="ECO:0000256" key="3">
    <source>
        <dbReference type="ARBA" id="ARBA00022588"/>
    </source>
</evidence>
<keyword evidence="2" id="KW-0963">Cytoplasm</keyword>
<dbReference type="Pfam" id="PF00619">
    <property type="entry name" value="CARD"/>
    <property type="match status" value="1"/>
</dbReference>
<dbReference type="PROSITE" id="PS50824">
    <property type="entry name" value="DAPIN"/>
    <property type="match status" value="1"/>
</dbReference>
<evidence type="ECO:0000256" key="1">
    <source>
        <dbReference type="ARBA" id="ARBA00004110"/>
    </source>
</evidence>
<gene>
    <name evidence="10" type="primary">pycard</name>
</gene>
<dbReference type="GeneID" id="100693633"/>
<dbReference type="InterPro" id="IPR051249">
    <property type="entry name" value="NLRP_Inflammasome"/>
</dbReference>
<dbReference type="GO" id="GO:0045087">
    <property type="term" value="P:innate immune response"/>
    <property type="evidence" value="ECO:0007669"/>
    <property type="project" value="UniProtKB-KW"/>
</dbReference>
<keyword evidence="4" id="KW-0391">Immunity</keyword>
<dbReference type="CDD" id="cd08330">
    <property type="entry name" value="CARD_ASC_NALP1"/>
    <property type="match status" value="1"/>
</dbReference>
<keyword evidence="6" id="KW-1271">Inflammasome</keyword>
<evidence type="ECO:0000256" key="2">
    <source>
        <dbReference type="ARBA" id="ARBA00022490"/>
    </source>
</evidence>
<evidence type="ECO:0000256" key="6">
    <source>
        <dbReference type="ARBA" id="ARBA00023233"/>
    </source>
</evidence>
<dbReference type="PROSITE" id="PS50209">
    <property type="entry name" value="CARD"/>
    <property type="match status" value="1"/>
</dbReference>
<dbReference type="PANTHER" id="PTHR46985:SF2">
    <property type="entry name" value="APOPTOSIS-ASSOCIATED SPECK-LIKE PROTEIN CONTAINING A CARD"/>
    <property type="match status" value="1"/>
</dbReference>
<dbReference type="RefSeq" id="XP_005456118.1">
    <property type="nucleotide sequence ID" value="XM_005456061.3"/>
</dbReference>
<keyword evidence="5" id="KW-0395">Inflammatory response</keyword>
<keyword evidence="11" id="KW-1185">Reference proteome</keyword>
<dbReference type="CTD" id="29108"/>
<dbReference type="OMA" id="SRETNQA"/>
<dbReference type="InterPro" id="IPR001315">
    <property type="entry name" value="CARD"/>
</dbReference>
<evidence type="ECO:0000259" key="8">
    <source>
        <dbReference type="PROSITE" id="PS50209"/>
    </source>
</evidence>
<dbReference type="InterPro" id="IPR033516">
    <property type="entry name" value="CARD8/ASC/NALP1_CARD"/>
</dbReference>
<dbReference type="PANTHER" id="PTHR46985">
    <property type="entry name" value="NACHT, LRR AND PYD DOMAINS-CONTAINING PROTEIN 1"/>
    <property type="match status" value="1"/>
</dbReference>
<keyword evidence="3" id="KW-0399">Innate immunity</keyword>
<dbReference type="InterPro" id="IPR011029">
    <property type="entry name" value="DEATH-like_dom_sf"/>
</dbReference>
<feature type="region of interest" description="Disordered" evidence="7">
    <location>
        <begin position="82"/>
        <end position="115"/>
    </location>
</feature>
<feature type="domain" description="CARD" evidence="8">
    <location>
        <begin position="116"/>
        <end position="200"/>
    </location>
</feature>
<comment type="subcellular location">
    <subcellularLocation>
        <location evidence="1">Inflammasome</location>
    </subcellularLocation>
</comment>
<evidence type="ECO:0000256" key="7">
    <source>
        <dbReference type="SAM" id="MobiDB-lite"/>
    </source>
</evidence>
<dbReference type="InterPro" id="IPR004020">
    <property type="entry name" value="DAPIN"/>
</dbReference>
<evidence type="ECO:0000256" key="4">
    <source>
        <dbReference type="ARBA" id="ARBA00022859"/>
    </source>
</evidence>
<name>I3J1M7_ORENI</name>
<dbReference type="GeneTree" id="ENSGT00940000164898"/>
<dbReference type="GO" id="GO:0006954">
    <property type="term" value="P:inflammatory response"/>
    <property type="evidence" value="ECO:0007669"/>
    <property type="project" value="UniProtKB-KW"/>
</dbReference>
<dbReference type="GO" id="GO:0061702">
    <property type="term" value="C:canonical inflammasome complex"/>
    <property type="evidence" value="ECO:0007669"/>
    <property type="project" value="UniProtKB-SubCell"/>
</dbReference>
<evidence type="ECO:0000256" key="5">
    <source>
        <dbReference type="ARBA" id="ARBA00023198"/>
    </source>
</evidence>
<reference evidence="11" key="1">
    <citation type="submission" date="2012-01" db="EMBL/GenBank/DDBJ databases">
        <title>The Genome Sequence of Oreochromis niloticus (Nile Tilapia).</title>
        <authorList>
            <consortium name="Broad Institute Genome Assembly Team"/>
            <consortium name="Broad Institute Sequencing Platform"/>
            <person name="Di Palma F."/>
            <person name="Johnson J."/>
            <person name="Lander E.S."/>
            <person name="Lindblad-Toh K."/>
        </authorList>
    </citation>
    <scope>NUCLEOTIDE SEQUENCE [LARGE SCALE GENOMIC DNA]</scope>
</reference>
<evidence type="ECO:0000313" key="11">
    <source>
        <dbReference type="Proteomes" id="UP000005207"/>
    </source>
</evidence>
<dbReference type="SUPFAM" id="SSF47986">
    <property type="entry name" value="DEATH domain"/>
    <property type="match status" value="2"/>
</dbReference>
<dbReference type="AlphaFoldDB" id="I3J1M7"/>
<evidence type="ECO:0000259" key="9">
    <source>
        <dbReference type="PROSITE" id="PS50824"/>
    </source>
</evidence>
<dbReference type="GO" id="GO:0042981">
    <property type="term" value="P:regulation of apoptotic process"/>
    <property type="evidence" value="ECO:0007669"/>
    <property type="project" value="InterPro"/>
</dbReference>
<dbReference type="OrthoDB" id="8888059at2759"/>
<evidence type="ECO:0000313" key="10">
    <source>
        <dbReference type="Ensembl" id="ENSONIP00000002767.2"/>
    </source>
</evidence>
<dbReference type="Gene3D" id="1.10.533.10">
    <property type="entry name" value="Death Domain, Fas"/>
    <property type="match status" value="2"/>
</dbReference>